<protein>
    <submittedName>
        <fullName evidence="2">Uncharacterized protein</fullName>
    </submittedName>
</protein>
<evidence type="ECO:0000313" key="2">
    <source>
        <dbReference type="EMBL" id="KAF2145616.1"/>
    </source>
</evidence>
<dbReference type="AlphaFoldDB" id="A0A6A6BNF9"/>
<dbReference type="GeneID" id="54300412"/>
<reference evidence="2" key="1">
    <citation type="journal article" date="2020" name="Stud. Mycol.">
        <title>101 Dothideomycetes genomes: a test case for predicting lifestyles and emergence of pathogens.</title>
        <authorList>
            <person name="Haridas S."/>
            <person name="Albert R."/>
            <person name="Binder M."/>
            <person name="Bloem J."/>
            <person name="Labutti K."/>
            <person name="Salamov A."/>
            <person name="Andreopoulos B."/>
            <person name="Baker S."/>
            <person name="Barry K."/>
            <person name="Bills G."/>
            <person name="Bluhm B."/>
            <person name="Cannon C."/>
            <person name="Castanera R."/>
            <person name="Culley D."/>
            <person name="Daum C."/>
            <person name="Ezra D."/>
            <person name="Gonzalez J."/>
            <person name="Henrissat B."/>
            <person name="Kuo A."/>
            <person name="Liang C."/>
            <person name="Lipzen A."/>
            <person name="Lutzoni F."/>
            <person name="Magnuson J."/>
            <person name="Mondo S."/>
            <person name="Nolan M."/>
            <person name="Ohm R."/>
            <person name="Pangilinan J."/>
            <person name="Park H.-J."/>
            <person name="Ramirez L."/>
            <person name="Alfaro M."/>
            <person name="Sun H."/>
            <person name="Tritt A."/>
            <person name="Yoshinaga Y."/>
            <person name="Zwiers L.-H."/>
            <person name="Turgeon B."/>
            <person name="Goodwin S."/>
            <person name="Spatafora J."/>
            <person name="Crous P."/>
            <person name="Grigoriev I."/>
        </authorList>
    </citation>
    <scope>NUCLEOTIDE SEQUENCE</scope>
    <source>
        <strain evidence="2">CBS 121167</strain>
    </source>
</reference>
<accession>A0A6A6BNF9</accession>
<evidence type="ECO:0000313" key="3">
    <source>
        <dbReference type="Proteomes" id="UP000799438"/>
    </source>
</evidence>
<sequence length="309" mass="34620">MQHCLHTRQCKSLIYKLTNRLEVKLDPDTWSGQPYVILRITLNSCHPNTASSSLGAVMEPPIFCGQELTGPPQSHGTDTGSQSLHTQSDAGSFFDMKITDDDQISFITLSRILSKTSSFSSVKKGFLTNAFGLFKPLTKKYKKDGEIHHVLHSPRCTDSADNPTAANEPFEEIHELEAKDARQVFAQNEPFENITEHEASAIKAEEQIDIYVARKAISGLMRAAEEVMESTKETLTSAKDAAFNRIRSLRTVYTFHGMEWAYVPTPEEAKCECYWHGDGWKFCSVRDGVKPFSPHYSDKCKELGLSTGM</sequence>
<dbReference type="RefSeq" id="XP_033401328.1">
    <property type="nucleotide sequence ID" value="XM_033542915.1"/>
</dbReference>
<dbReference type="Proteomes" id="UP000799438">
    <property type="component" value="Unassembled WGS sequence"/>
</dbReference>
<proteinExistence type="predicted"/>
<organism evidence="2 3">
    <name type="scientific">Aplosporella prunicola CBS 121167</name>
    <dbReference type="NCBI Taxonomy" id="1176127"/>
    <lineage>
        <taxon>Eukaryota</taxon>
        <taxon>Fungi</taxon>
        <taxon>Dikarya</taxon>
        <taxon>Ascomycota</taxon>
        <taxon>Pezizomycotina</taxon>
        <taxon>Dothideomycetes</taxon>
        <taxon>Dothideomycetes incertae sedis</taxon>
        <taxon>Botryosphaeriales</taxon>
        <taxon>Aplosporellaceae</taxon>
        <taxon>Aplosporella</taxon>
    </lineage>
</organism>
<evidence type="ECO:0000256" key="1">
    <source>
        <dbReference type="SAM" id="MobiDB-lite"/>
    </source>
</evidence>
<gene>
    <name evidence="2" type="ORF">K452DRAFT_305603</name>
</gene>
<feature type="compositionally biased region" description="Polar residues" evidence="1">
    <location>
        <begin position="71"/>
        <end position="86"/>
    </location>
</feature>
<dbReference type="EMBL" id="ML995477">
    <property type="protein sequence ID" value="KAF2145616.1"/>
    <property type="molecule type" value="Genomic_DNA"/>
</dbReference>
<keyword evidence="3" id="KW-1185">Reference proteome</keyword>
<name>A0A6A6BNF9_9PEZI</name>
<feature type="region of interest" description="Disordered" evidence="1">
    <location>
        <begin position="65"/>
        <end position="86"/>
    </location>
</feature>